<sequence>MHGLQLPRVLPRPRQAPPSQHHPRQVQVPLQEVQRNLRCWRP</sequence>
<feature type="region of interest" description="Disordered" evidence="1">
    <location>
        <begin position="1"/>
        <end position="30"/>
    </location>
</feature>
<evidence type="ECO:0000256" key="1">
    <source>
        <dbReference type="SAM" id="MobiDB-lite"/>
    </source>
</evidence>
<evidence type="ECO:0000313" key="2">
    <source>
        <dbReference type="EMBL" id="KAF9802118.1"/>
    </source>
</evidence>
<comment type="caution">
    <text evidence="2">The sequence shown here is derived from an EMBL/GenBank/DDBJ whole genome shotgun (WGS) entry which is preliminary data.</text>
</comment>
<reference evidence="2" key="2">
    <citation type="journal article" name="Front. Microbiol.">
        <title>Degradative Capacity of Two Strains of Rhodonia placenta: From Phenotype to Genotype.</title>
        <authorList>
            <person name="Kolle M."/>
            <person name="Horta M.A.C."/>
            <person name="Nowrousian M."/>
            <person name="Ohm R.A."/>
            <person name="Benz J.P."/>
            <person name="Pilgard A."/>
        </authorList>
    </citation>
    <scope>NUCLEOTIDE SEQUENCE</scope>
    <source>
        <strain evidence="2">FPRL280</strain>
    </source>
</reference>
<reference evidence="2" key="1">
    <citation type="submission" date="2020-11" db="EMBL/GenBank/DDBJ databases">
        <authorList>
            <person name="Koelle M."/>
            <person name="Horta M.A.C."/>
            <person name="Nowrousian M."/>
            <person name="Ohm R.A."/>
            <person name="Benz P."/>
            <person name="Pilgard A."/>
        </authorList>
    </citation>
    <scope>NUCLEOTIDE SEQUENCE</scope>
    <source>
        <strain evidence="2">FPRL280</strain>
    </source>
</reference>
<name>A0A8H7TXY6_9APHY</name>
<gene>
    <name evidence="2" type="ORF">IEO21_09975</name>
</gene>
<proteinExistence type="predicted"/>
<dbReference type="Proteomes" id="UP000639403">
    <property type="component" value="Unassembled WGS sequence"/>
</dbReference>
<accession>A0A8H7TXY6</accession>
<dbReference type="EMBL" id="JADOXO010000610">
    <property type="protein sequence ID" value="KAF9802118.1"/>
    <property type="molecule type" value="Genomic_DNA"/>
</dbReference>
<protein>
    <submittedName>
        <fullName evidence="2">Uncharacterized protein</fullName>
    </submittedName>
</protein>
<dbReference type="AlphaFoldDB" id="A0A8H7TXY6"/>
<organism evidence="2 3">
    <name type="scientific">Rhodonia placenta</name>
    <dbReference type="NCBI Taxonomy" id="104341"/>
    <lineage>
        <taxon>Eukaryota</taxon>
        <taxon>Fungi</taxon>
        <taxon>Dikarya</taxon>
        <taxon>Basidiomycota</taxon>
        <taxon>Agaricomycotina</taxon>
        <taxon>Agaricomycetes</taxon>
        <taxon>Polyporales</taxon>
        <taxon>Adustoporiaceae</taxon>
        <taxon>Rhodonia</taxon>
    </lineage>
</organism>
<evidence type="ECO:0000313" key="3">
    <source>
        <dbReference type="Proteomes" id="UP000639403"/>
    </source>
</evidence>